<reference evidence="2" key="1">
    <citation type="submission" date="2022-10" db="EMBL/GenBank/DDBJ databases">
        <title>The WGS of Solirubrobacter sp. CPCC 204708.</title>
        <authorList>
            <person name="Jiang Z."/>
        </authorList>
    </citation>
    <scope>NUCLEOTIDE SEQUENCE</scope>
    <source>
        <strain evidence="2">CPCC 204708</strain>
    </source>
</reference>
<dbReference type="Proteomes" id="UP001147700">
    <property type="component" value="Unassembled WGS sequence"/>
</dbReference>
<gene>
    <name evidence="2" type="ORF">OJ962_24515</name>
</gene>
<evidence type="ECO:0000313" key="3">
    <source>
        <dbReference type="Proteomes" id="UP001147700"/>
    </source>
</evidence>
<keyword evidence="3" id="KW-1185">Reference proteome</keyword>
<feature type="transmembrane region" description="Helical" evidence="1">
    <location>
        <begin position="6"/>
        <end position="23"/>
    </location>
</feature>
<feature type="transmembrane region" description="Helical" evidence="1">
    <location>
        <begin position="56"/>
        <end position="73"/>
    </location>
</feature>
<name>A0ABT4RQ65_9ACTN</name>
<accession>A0ABT4RQ65</accession>
<feature type="transmembrane region" description="Helical" evidence="1">
    <location>
        <begin position="30"/>
        <end position="50"/>
    </location>
</feature>
<proteinExistence type="predicted"/>
<evidence type="ECO:0000313" key="2">
    <source>
        <dbReference type="EMBL" id="MDA0140684.1"/>
    </source>
</evidence>
<sequence length="82" mass="9144">MIDVAFYAFIAVLAVAATIYRLRRRQYRELGLWYGLVALILAGREGIYLLPEGWEVVGFWAVCAALVAWAVVARRVNRAASG</sequence>
<dbReference type="EMBL" id="JAPCID010000043">
    <property type="protein sequence ID" value="MDA0140684.1"/>
    <property type="molecule type" value="Genomic_DNA"/>
</dbReference>
<organism evidence="2 3">
    <name type="scientific">Solirubrobacter deserti</name>
    <dbReference type="NCBI Taxonomy" id="2282478"/>
    <lineage>
        <taxon>Bacteria</taxon>
        <taxon>Bacillati</taxon>
        <taxon>Actinomycetota</taxon>
        <taxon>Thermoleophilia</taxon>
        <taxon>Solirubrobacterales</taxon>
        <taxon>Solirubrobacteraceae</taxon>
        <taxon>Solirubrobacter</taxon>
    </lineage>
</organism>
<comment type="caution">
    <text evidence="2">The sequence shown here is derived from an EMBL/GenBank/DDBJ whole genome shotgun (WGS) entry which is preliminary data.</text>
</comment>
<dbReference type="RefSeq" id="WP_202958271.1">
    <property type="nucleotide sequence ID" value="NZ_JAPCID010000043.1"/>
</dbReference>
<evidence type="ECO:0000256" key="1">
    <source>
        <dbReference type="SAM" id="Phobius"/>
    </source>
</evidence>
<protein>
    <submittedName>
        <fullName evidence="2">Uncharacterized protein</fullName>
    </submittedName>
</protein>
<keyword evidence="1" id="KW-0472">Membrane</keyword>
<keyword evidence="1" id="KW-0812">Transmembrane</keyword>
<keyword evidence="1" id="KW-1133">Transmembrane helix</keyword>